<feature type="compositionally biased region" description="Low complexity" evidence="1">
    <location>
        <begin position="87"/>
        <end position="108"/>
    </location>
</feature>
<organism evidence="2 3">
    <name type="scientific">Austropuccinia psidii MF-1</name>
    <dbReference type="NCBI Taxonomy" id="1389203"/>
    <lineage>
        <taxon>Eukaryota</taxon>
        <taxon>Fungi</taxon>
        <taxon>Dikarya</taxon>
        <taxon>Basidiomycota</taxon>
        <taxon>Pucciniomycotina</taxon>
        <taxon>Pucciniomycetes</taxon>
        <taxon>Pucciniales</taxon>
        <taxon>Sphaerophragmiaceae</taxon>
        <taxon>Austropuccinia</taxon>
    </lineage>
</organism>
<sequence>MEDQASIVPPPVISVNLSLSDNDSIRRSSRAIDLNPVIDLTGQDSSQVNSLIQSSSSGSNQTYQSRRSRAQNQNDDDDIIYTGQIIASSGRSNHSSSSSQRALASNSNGNRSTMAAQMASITASIYAGYISSTSQANRPPQQGSSALTIRDSPPPQTRRLRPNSRITLGGGGRFSGGRFRGLITTDMSGLRGINTSYHVGDERLESMFSNWTRHNHRSFENGGQQFIGPHLHTANFLTLAPHNHFFASIYGFDDDDDNQDSTSFVNSYEECHSHPLKIKTGFSKEIIPLDREVLTLDSDSPVTHTEKQELRPICACCQQDLMLGQDSSAGGLIGRRPWILACGHIVDSWCLEQAKIRLIEAKRTKIRKSKESKLSTPSSSRNKCKNVGLALDCSTSSAGKKRRLSSSQSPASSSQTPIRQTVTLASSCATRRRERAEAREARKSNEFLLPVASNLVRTKTNSDAKESLSEKSNSKGKAKEIEESLVCSTPKCSTKAAPKDLPQSSTLFTPTWIQCPVKGCRGAKGDLLAPIGSKNGPWEIFI</sequence>
<accession>A0A9Q3F2Q8</accession>
<dbReference type="Proteomes" id="UP000765509">
    <property type="component" value="Unassembled WGS sequence"/>
</dbReference>
<dbReference type="EMBL" id="AVOT02035279">
    <property type="protein sequence ID" value="MBW0529580.1"/>
    <property type="molecule type" value="Genomic_DNA"/>
</dbReference>
<dbReference type="AlphaFoldDB" id="A0A9Q3F2Q8"/>
<feature type="compositionally biased region" description="Basic and acidic residues" evidence="1">
    <location>
        <begin position="460"/>
        <end position="479"/>
    </location>
</feature>
<feature type="region of interest" description="Disordered" evidence="1">
    <location>
        <begin position="44"/>
        <end position="111"/>
    </location>
</feature>
<feature type="region of interest" description="Disordered" evidence="1">
    <location>
        <begin position="459"/>
        <end position="479"/>
    </location>
</feature>
<feature type="compositionally biased region" description="Polar residues" evidence="1">
    <location>
        <begin position="133"/>
        <end position="147"/>
    </location>
</feature>
<evidence type="ECO:0000256" key="1">
    <source>
        <dbReference type="SAM" id="MobiDB-lite"/>
    </source>
</evidence>
<feature type="compositionally biased region" description="Low complexity" evidence="1">
    <location>
        <begin position="45"/>
        <end position="65"/>
    </location>
</feature>
<reference evidence="2" key="1">
    <citation type="submission" date="2021-03" db="EMBL/GenBank/DDBJ databases">
        <title>Draft genome sequence of rust myrtle Austropuccinia psidii MF-1, a brazilian biotype.</title>
        <authorList>
            <person name="Quecine M.C."/>
            <person name="Pachon D.M.R."/>
            <person name="Bonatelli M.L."/>
            <person name="Correr F.H."/>
            <person name="Franceschini L.M."/>
            <person name="Leite T.F."/>
            <person name="Margarido G.R.A."/>
            <person name="Almeida C.A."/>
            <person name="Ferrarezi J.A."/>
            <person name="Labate C.A."/>
        </authorList>
    </citation>
    <scope>NUCLEOTIDE SEQUENCE</scope>
    <source>
        <strain evidence="2">MF-1</strain>
    </source>
</reference>
<comment type="caution">
    <text evidence="2">The sequence shown here is derived from an EMBL/GenBank/DDBJ whole genome shotgun (WGS) entry which is preliminary data.</text>
</comment>
<evidence type="ECO:0000313" key="2">
    <source>
        <dbReference type="EMBL" id="MBW0529580.1"/>
    </source>
</evidence>
<feature type="region of interest" description="Disordered" evidence="1">
    <location>
        <begin position="398"/>
        <end position="441"/>
    </location>
</feature>
<feature type="compositionally biased region" description="Polar residues" evidence="1">
    <location>
        <begin position="416"/>
        <end position="429"/>
    </location>
</feature>
<protein>
    <submittedName>
        <fullName evidence="2">Uncharacterized protein</fullName>
    </submittedName>
</protein>
<dbReference type="OrthoDB" id="2507647at2759"/>
<keyword evidence="3" id="KW-1185">Reference proteome</keyword>
<gene>
    <name evidence="2" type="ORF">O181_069295</name>
</gene>
<name>A0A9Q3F2Q8_9BASI</name>
<evidence type="ECO:0000313" key="3">
    <source>
        <dbReference type="Proteomes" id="UP000765509"/>
    </source>
</evidence>
<feature type="compositionally biased region" description="Low complexity" evidence="1">
    <location>
        <begin position="405"/>
        <end position="415"/>
    </location>
</feature>
<proteinExistence type="predicted"/>
<feature type="region of interest" description="Disordered" evidence="1">
    <location>
        <begin position="133"/>
        <end position="172"/>
    </location>
</feature>